<dbReference type="RefSeq" id="WP_058493103.1">
    <property type="nucleotide sequence ID" value="NZ_CBCRUR010000001.1"/>
</dbReference>
<comment type="caution">
    <text evidence="2">The sequence shown here is derived from an EMBL/GenBank/DDBJ whole genome shotgun (WGS) entry which is preliminary data.</text>
</comment>
<sequence>MLTKKSASSAASSTTDPNNVSKTEHELDRIFKAQAMRVMTLSAGFSALGKCKMELPKELSIADIPPASFARGSAKLLYQMVDTGRANSGIPQYKKHGISLFHDAYHREAFFETNAVLSLTQSSCIIATPDSTKKLIPVVRFLLPLIYRYLLMKSGGQGIYTFIRHLLPIKHLKCTEHVVLIQIPGEETNNILHHLGMLGALPNRDWQLKYFAERYDSVTEMRDRYLYLMSILYIDQIPQMDQALRIKNTHGSYEEQKNTLLMHLNHHNQCYRTGMEKEQRLFYSQFLTKLIHAISFDEATSDLQLQLHSLFSLQRIKKMLKNSTALSYPAFLRTIEACIDEITILLTLLHYNQEAEAASQTSEIAKQFITDTVGITPQMMTLRSSAMQAIWSSFDMALAYFRDKEPDKPITVFIPHTIYFEVVNILKKLFHLPLYQHEQDLSTAISSNIFSTDFIGEEIPYSSDVMYDLIITNFESNIQFNSNGIEFTDINALVENQFRLRRVKQEHDKPLIVIIDNTMSDFDDVYLPFFLMEFNEEINSGTLCVLISHSGNKYVHLGTDKALAALMYGYYNPYYFTQMDALINEELRWGPGDFDYSSPTVLLTKAFLKHGKEEILAYSSLIRQRTWHVFNSIPKELVNNSGYFTIDNPVSNATYKHLAPSCTTLQNSCGFIIIKCNKNAFFAGNIHNHIFTSVNRVLMESGIEGRDGFGFSQTTKVYIRMPGSADAIRISIGTESLDDIVASIRLVCDYLIEINKIMEGYRNNTTKSKIYINTGNPYFTHLFAAVDAIYQQAIKQLSILKDDSKSHAQCSM</sequence>
<dbReference type="EMBL" id="LNZC01000012">
    <property type="protein sequence ID" value="KTD79781.1"/>
    <property type="molecule type" value="Genomic_DNA"/>
</dbReference>
<protein>
    <submittedName>
        <fullName evidence="2">Uncharacterized protein</fullName>
    </submittedName>
</protein>
<keyword evidence="3" id="KW-1185">Reference proteome</keyword>
<dbReference type="PATRIC" id="fig|45076.6.peg.1414"/>
<dbReference type="AlphaFoldDB" id="A0A0W1AEL6"/>
<feature type="region of interest" description="Disordered" evidence="1">
    <location>
        <begin position="1"/>
        <end position="24"/>
    </location>
</feature>
<gene>
    <name evidence="2" type="ORF">Lwor_1295</name>
</gene>
<evidence type="ECO:0000313" key="2">
    <source>
        <dbReference type="EMBL" id="KTD79781.1"/>
    </source>
</evidence>
<dbReference type="STRING" id="45076.Lwor_1295"/>
<name>A0A0W1AEL6_9GAMM</name>
<evidence type="ECO:0000256" key="1">
    <source>
        <dbReference type="SAM" id="MobiDB-lite"/>
    </source>
</evidence>
<feature type="compositionally biased region" description="Low complexity" evidence="1">
    <location>
        <begin position="1"/>
        <end position="15"/>
    </location>
</feature>
<dbReference type="Proteomes" id="UP000054662">
    <property type="component" value="Unassembled WGS sequence"/>
</dbReference>
<organism evidence="2 3">
    <name type="scientific">Legionella worsleiensis</name>
    <dbReference type="NCBI Taxonomy" id="45076"/>
    <lineage>
        <taxon>Bacteria</taxon>
        <taxon>Pseudomonadati</taxon>
        <taxon>Pseudomonadota</taxon>
        <taxon>Gammaproteobacteria</taxon>
        <taxon>Legionellales</taxon>
        <taxon>Legionellaceae</taxon>
        <taxon>Legionella</taxon>
    </lineage>
</organism>
<reference evidence="2 3" key="1">
    <citation type="submission" date="2015-11" db="EMBL/GenBank/DDBJ databases">
        <title>Genomic analysis of 38 Legionella species identifies large and diverse effector repertoires.</title>
        <authorList>
            <person name="Burstein D."/>
            <person name="Amaro F."/>
            <person name="Zusman T."/>
            <person name="Lifshitz Z."/>
            <person name="Cohen O."/>
            <person name="Gilbert J.A."/>
            <person name="Pupko T."/>
            <person name="Shuman H.A."/>
            <person name="Segal G."/>
        </authorList>
    </citation>
    <scope>NUCLEOTIDE SEQUENCE [LARGE SCALE GENOMIC DNA]</scope>
    <source>
        <strain evidence="2 3">ATCC 49508</strain>
    </source>
</reference>
<evidence type="ECO:0000313" key="3">
    <source>
        <dbReference type="Proteomes" id="UP000054662"/>
    </source>
</evidence>
<accession>A0A0W1AEL6</accession>
<proteinExistence type="predicted"/>